<keyword evidence="2" id="KW-1185">Reference proteome</keyword>
<dbReference type="InterPro" id="IPR037171">
    <property type="entry name" value="NagB/RpiA_transferase-like"/>
</dbReference>
<dbReference type="SMART" id="SM00882">
    <property type="entry name" value="CoA_trans"/>
    <property type="match status" value="1"/>
</dbReference>
<dbReference type="Proteomes" id="UP000243250">
    <property type="component" value="Unassembled WGS sequence"/>
</dbReference>
<gene>
    <name evidence="1" type="ORF">SAMN04488124_2961</name>
</gene>
<keyword evidence="1" id="KW-0808">Transferase</keyword>
<dbReference type="SUPFAM" id="SSF100950">
    <property type="entry name" value="NagB/RpiA/CoA transferase-like"/>
    <property type="match status" value="1"/>
</dbReference>
<sequence length="297" mass="31950">MPADKTASMAEAIASIEPGSTIAAGLALEHAIPFAAGHELVRQGTDDLTLVGPISDVLFDQLVGAGLVSNVRAAWTGNVSAGSGYNFRRAVEGGELDVENHSNFSIALSLHAAELGVPYLPTRSLLGSDIAGEPQFRITEDPFEGQRVVQVPAIAPDWTFVHVQRAAPTGDAHLWGNTGVTYEAVRAADNVLVTAEEIVDPEVIKSDPSRTRITREQVTAVVEAPFGAHPSPVAGRYNRDNEFFLEYAEATRDEGGFDAWADEWIHGVESRAEYREKVTRDLSVREPTTAAEVTYGQ</sequence>
<dbReference type="RefSeq" id="WP_245758380.1">
    <property type="nucleotide sequence ID" value="NZ_FOYS01000005.1"/>
</dbReference>
<reference evidence="2" key="1">
    <citation type="submission" date="2016-10" db="EMBL/GenBank/DDBJ databases">
        <authorList>
            <person name="Varghese N."/>
            <person name="Submissions S."/>
        </authorList>
    </citation>
    <scope>NUCLEOTIDE SEQUENCE [LARGE SCALE GENOMIC DNA]</scope>
    <source>
        <strain evidence="2">CGMCC 1.8711</strain>
    </source>
</reference>
<dbReference type="Pfam" id="PF01144">
    <property type="entry name" value="CoA_trans"/>
    <property type="match status" value="1"/>
</dbReference>
<evidence type="ECO:0000313" key="1">
    <source>
        <dbReference type="EMBL" id="SFR63837.1"/>
    </source>
</evidence>
<name>A0A1I6IAQ9_9EURY</name>
<dbReference type="STRING" id="555875.SAMN04488124_2961"/>
<evidence type="ECO:0000313" key="2">
    <source>
        <dbReference type="Proteomes" id="UP000243250"/>
    </source>
</evidence>
<proteinExistence type="predicted"/>
<dbReference type="Gene3D" id="3.30.30.40">
    <property type="match status" value="1"/>
</dbReference>
<dbReference type="GO" id="GO:0008410">
    <property type="term" value="F:CoA-transferase activity"/>
    <property type="evidence" value="ECO:0007669"/>
    <property type="project" value="InterPro"/>
</dbReference>
<dbReference type="EMBL" id="FOYS01000005">
    <property type="protein sequence ID" value="SFR63837.1"/>
    <property type="molecule type" value="Genomic_DNA"/>
</dbReference>
<dbReference type="InterPro" id="IPR004165">
    <property type="entry name" value="CoA_trans_fam_I"/>
</dbReference>
<organism evidence="1 2">
    <name type="scientific">Halogeometricum limi</name>
    <dbReference type="NCBI Taxonomy" id="555875"/>
    <lineage>
        <taxon>Archaea</taxon>
        <taxon>Methanobacteriati</taxon>
        <taxon>Methanobacteriota</taxon>
        <taxon>Stenosarchaea group</taxon>
        <taxon>Halobacteria</taxon>
        <taxon>Halobacteriales</taxon>
        <taxon>Haloferacaceae</taxon>
        <taxon>Halogeometricum</taxon>
    </lineage>
</organism>
<dbReference type="AlphaFoldDB" id="A0A1I6IAQ9"/>
<accession>A0A1I6IAQ9</accession>
<dbReference type="Gene3D" id="3.40.1080.10">
    <property type="entry name" value="Glutaconate Coenzyme A-transferase"/>
    <property type="match status" value="1"/>
</dbReference>
<protein>
    <submittedName>
        <fullName evidence="1">Glutaconate CoA-transferase subunit A</fullName>
    </submittedName>
</protein>